<dbReference type="AlphaFoldDB" id="A0A444FZ28"/>
<dbReference type="Proteomes" id="UP000290560">
    <property type="component" value="Unassembled WGS sequence"/>
</dbReference>
<reference evidence="1" key="1">
    <citation type="journal article" date="2018" name="Data Brief">
        <title>Genome sequence data from 17 accessions of Ensete ventricosum, a staple food crop for millions in Ethiopia.</title>
        <authorList>
            <person name="Yemataw Z."/>
            <person name="Muzemil S."/>
            <person name="Ambachew D."/>
            <person name="Tripathi L."/>
            <person name="Tesfaye K."/>
            <person name="Chala A."/>
            <person name="Farbos A."/>
            <person name="O'Neill P."/>
            <person name="Moore K."/>
            <person name="Grant M."/>
            <person name="Studholme D.J."/>
        </authorList>
    </citation>
    <scope>NUCLEOTIDE SEQUENCE [LARGE SCALE GENOMIC DNA]</scope>
    <source>
        <tissue evidence="1">Leaf</tissue>
    </source>
</reference>
<name>A0A444FZ28_ENSVE</name>
<dbReference type="EMBL" id="KV875679">
    <property type="protein sequence ID" value="RZR72405.1"/>
    <property type="molecule type" value="Genomic_DNA"/>
</dbReference>
<sequence>MQKVLLFPETKQKRYLYETYGCLKDPCSILGQTGAFAHGYQYKIAGGIISYMKWQIGLTVQVPVLIGL</sequence>
<proteinExistence type="predicted"/>
<protein>
    <submittedName>
        <fullName evidence="1">Uncharacterized protein</fullName>
    </submittedName>
</protein>
<gene>
    <name evidence="1" type="ORF">BHM03_00013260</name>
</gene>
<accession>A0A444FZ28</accession>
<organism evidence="1">
    <name type="scientific">Ensete ventricosum</name>
    <name type="common">Abyssinian banana</name>
    <name type="synonym">Musa ensete</name>
    <dbReference type="NCBI Taxonomy" id="4639"/>
    <lineage>
        <taxon>Eukaryota</taxon>
        <taxon>Viridiplantae</taxon>
        <taxon>Streptophyta</taxon>
        <taxon>Embryophyta</taxon>
        <taxon>Tracheophyta</taxon>
        <taxon>Spermatophyta</taxon>
        <taxon>Magnoliopsida</taxon>
        <taxon>Liliopsida</taxon>
        <taxon>Zingiberales</taxon>
        <taxon>Musaceae</taxon>
        <taxon>Ensete</taxon>
    </lineage>
</organism>
<evidence type="ECO:0000313" key="1">
    <source>
        <dbReference type="EMBL" id="RZR72405.1"/>
    </source>
</evidence>